<accession>A0ACB8TDB1</accession>
<sequence length="178" mass="19584">MPTSPASTKMDIDTDERMYDVEESGSESADSASIPEDNVVGHTSRSAGVVRTSRSSYSNEVDSLPSDVRHANNVADFYNGFFGLSQLPPVRWPSGRVLGSPTQTEATDFLTFSPYEQMVSLIVVARVVSMSFTDQLASLVYSMPSRIYPMECLSILSDNKHFAPTVIYLTILLEGKIR</sequence>
<organism evidence="1 2">
    <name type="scientific">Artomyces pyxidatus</name>
    <dbReference type="NCBI Taxonomy" id="48021"/>
    <lineage>
        <taxon>Eukaryota</taxon>
        <taxon>Fungi</taxon>
        <taxon>Dikarya</taxon>
        <taxon>Basidiomycota</taxon>
        <taxon>Agaricomycotina</taxon>
        <taxon>Agaricomycetes</taxon>
        <taxon>Russulales</taxon>
        <taxon>Auriscalpiaceae</taxon>
        <taxon>Artomyces</taxon>
    </lineage>
</organism>
<comment type="caution">
    <text evidence="1">The sequence shown here is derived from an EMBL/GenBank/DDBJ whole genome shotgun (WGS) entry which is preliminary data.</text>
</comment>
<evidence type="ECO:0000313" key="1">
    <source>
        <dbReference type="EMBL" id="KAI0066306.1"/>
    </source>
</evidence>
<protein>
    <submittedName>
        <fullName evidence="1">Uncharacterized protein</fullName>
    </submittedName>
</protein>
<reference evidence="1" key="2">
    <citation type="journal article" date="2022" name="New Phytol.">
        <title>Evolutionary transition to the ectomycorrhizal habit in the genomes of a hyperdiverse lineage of mushroom-forming fungi.</title>
        <authorList>
            <person name="Looney B."/>
            <person name="Miyauchi S."/>
            <person name="Morin E."/>
            <person name="Drula E."/>
            <person name="Courty P.E."/>
            <person name="Kohler A."/>
            <person name="Kuo A."/>
            <person name="LaButti K."/>
            <person name="Pangilinan J."/>
            <person name="Lipzen A."/>
            <person name="Riley R."/>
            <person name="Andreopoulos W."/>
            <person name="He G."/>
            <person name="Johnson J."/>
            <person name="Nolan M."/>
            <person name="Tritt A."/>
            <person name="Barry K.W."/>
            <person name="Grigoriev I.V."/>
            <person name="Nagy L.G."/>
            <person name="Hibbett D."/>
            <person name="Henrissat B."/>
            <person name="Matheny P.B."/>
            <person name="Labbe J."/>
            <person name="Martin F.M."/>
        </authorList>
    </citation>
    <scope>NUCLEOTIDE SEQUENCE</scope>
    <source>
        <strain evidence="1">HHB10654</strain>
    </source>
</reference>
<name>A0ACB8TDB1_9AGAM</name>
<dbReference type="EMBL" id="MU277193">
    <property type="protein sequence ID" value="KAI0066306.1"/>
    <property type="molecule type" value="Genomic_DNA"/>
</dbReference>
<dbReference type="Proteomes" id="UP000814140">
    <property type="component" value="Unassembled WGS sequence"/>
</dbReference>
<proteinExistence type="predicted"/>
<evidence type="ECO:0000313" key="2">
    <source>
        <dbReference type="Proteomes" id="UP000814140"/>
    </source>
</evidence>
<gene>
    <name evidence="1" type="ORF">BV25DRAFT_1913064</name>
</gene>
<reference evidence="1" key="1">
    <citation type="submission" date="2021-03" db="EMBL/GenBank/DDBJ databases">
        <authorList>
            <consortium name="DOE Joint Genome Institute"/>
            <person name="Ahrendt S."/>
            <person name="Looney B.P."/>
            <person name="Miyauchi S."/>
            <person name="Morin E."/>
            <person name="Drula E."/>
            <person name="Courty P.E."/>
            <person name="Chicoki N."/>
            <person name="Fauchery L."/>
            <person name="Kohler A."/>
            <person name="Kuo A."/>
            <person name="Labutti K."/>
            <person name="Pangilinan J."/>
            <person name="Lipzen A."/>
            <person name="Riley R."/>
            <person name="Andreopoulos W."/>
            <person name="He G."/>
            <person name="Johnson J."/>
            <person name="Barry K.W."/>
            <person name="Grigoriev I.V."/>
            <person name="Nagy L."/>
            <person name="Hibbett D."/>
            <person name="Henrissat B."/>
            <person name="Matheny P.B."/>
            <person name="Labbe J."/>
            <person name="Martin F."/>
        </authorList>
    </citation>
    <scope>NUCLEOTIDE SEQUENCE</scope>
    <source>
        <strain evidence="1">HHB10654</strain>
    </source>
</reference>
<keyword evidence="2" id="KW-1185">Reference proteome</keyword>